<dbReference type="InterPro" id="IPR002125">
    <property type="entry name" value="CMP_dCMP_dom"/>
</dbReference>
<dbReference type="SUPFAM" id="SSF53927">
    <property type="entry name" value="Cytidine deaminase-like"/>
    <property type="match status" value="1"/>
</dbReference>
<dbReference type="InterPro" id="IPR016193">
    <property type="entry name" value="Cytidine_deaminase-like"/>
</dbReference>
<sequence>MTEDIKSKWMETALEEAKKSLRAGEVPVGCLFIYKDQVIASGSNTVNETHNATRHAEMNCIDQVIKYCKDRSLEYQDVFKSVDVVVTVEPCIMCAAALHQLKVVSITYGCANDRFGGCKSVLEVAPIYESGVEIIGGLKAEEAMNLLKEFYKGTNPNAPDDKKKHKKRNKEHK</sequence>
<name>A0AAV7HUH2_COTGL</name>
<dbReference type="Proteomes" id="UP000826195">
    <property type="component" value="Unassembled WGS sequence"/>
</dbReference>
<dbReference type="EMBL" id="JAHXZJ010002982">
    <property type="protein sequence ID" value="KAH0535310.1"/>
    <property type="molecule type" value="Genomic_DNA"/>
</dbReference>
<dbReference type="PANTHER" id="PTHR11079:SF149">
    <property type="entry name" value="TRNA-SPECIFIC ADENOSINE DEAMINASE 2"/>
    <property type="match status" value="1"/>
</dbReference>
<accession>A0AAV7HUH2</accession>
<dbReference type="GO" id="GO:0002100">
    <property type="term" value="P:tRNA wobble adenosine to inosine editing"/>
    <property type="evidence" value="ECO:0007669"/>
    <property type="project" value="InterPro"/>
</dbReference>
<evidence type="ECO:0000313" key="5">
    <source>
        <dbReference type="Proteomes" id="UP000826195"/>
    </source>
</evidence>
<feature type="region of interest" description="Disordered" evidence="2">
    <location>
        <begin position="152"/>
        <end position="173"/>
    </location>
</feature>
<feature type="compositionally biased region" description="Basic residues" evidence="2">
    <location>
        <begin position="163"/>
        <end position="173"/>
    </location>
</feature>
<feature type="domain" description="CMP/dCMP-type deaminase" evidence="3">
    <location>
        <begin position="4"/>
        <end position="120"/>
    </location>
</feature>
<dbReference type="AlphaFoldDB" id="A0AAV7HUH2"/>
<evidence type="ECO:0000256" key="1">
    <source>
        <dbReference type="ARBA" id="ARBA00022801"/>
    </source>
</evidence>
<evidence type="ECO:0000313" key="4">
    <source>
        <dbReference type="EMBL" id="KAH0535310.1"/>
    </source>
</evidence>
<dbReference type="GO" id="GO:0046872">
    <property type="term" value="F:metal ion binding"/>
    <property type="evidence" value="ECO:0007669"/>
    <property type="project" value="UniProtKB-KW"/>
</dbReference>
<proteinExistence type="predicted"/>
<dbReference type="GO" id="GO:0005737">
    <property type="term" value="C:cytoplasm"/>
    <property type="evidence" value="ECO:0007669"/>
    <property type="project" value="TreeGrafter"/>
</dbReference>
<dbReference type="GO" id="GO:0005634">
    <property type="term" value="C:nucleus"/>
    <property type="evidence" value="ECO:0007669"/>
    <property type="project" value="TreeGrafter"/>
</dbReference>
<dbReference type="GO" id="GO:0052717">
    <property type="term" value="F:tRNA-specific adenosine-34 deaminase activity"/>
    <property type="evidence" value="ECO:0007669"/>
    <property type="project" value="UniProtKB-EC"/>
</dbReference>
<evidence type="ECO:0000256" key="2">
    <source>
        <dbReference type="SAM" id="MobiDB-lite"/>
    </source>
</evidence>
<dbReference type="Gene3D" id="3.40.140.10">
    <property type="entry name" value="Cytidine Deaminase, domain 2"/>
    <property type="match status" value="1"/>
</dbReference>
<comment type="caution">
    <text evidence="4">The sequence shown here is derived from an EMBL/GenBank/DDBJ whole genome shotgun (WGS) entry which is preliminary data.</text>
</comment>
<evidence type="ECO:0000259" key="3">
    <source>
        <dbReference type="PROSITE" id="PS51747"/>
    </source>
</evidence>
<reference evidence="4 5" key="1">
    <citation type="journal article" date="2021" name="J. Hered.">
        <title>A chromosome-level genome assembly of the parasitoid wasp, Cotesia glomerata (Hymenoptera: Braconidae).</title>
        <authorList>
            <person name="Pinto B.J."/>
            <person name="Weis J.J."/>
            <person name="Gamble T."/>
            <person name="Ode P.J."/>
            <person name="Paul R."/>
            <person name="Zaspel J.M."/>
        </authorList>
    </citation>
    <scope>NUCLEOTIDE SEQUENCE [LARGE SCALE GENOMIC DNA]</scope>
    <source>
        <strain evidence="4">CgM1</strain>
    </source>
</reference>
<organism evidence="4 5">
    <name type="scientific">Cotesia glomerata</name>
    <name type="common">Lepidopteran parasitic wasp</name>
    <name type="synonym">Apanteles glomeratus</name>
    <dbReference type="NCBI Taxonomy" id="32391"/>
    <lineage>
        <taxon>Eukaryota</taxon>
        <taxon>Metazoa</taxon>
        <taxon>Ecdysozoa</taxon>
        <taxon>Arthropoda</taxon>
        <taxon>Hexapoda</taxon>
        <taxon>Insecta</taxon>
        <taxon>Pterygota</taxon>
        <taxon>Neoptera</taxon>
        <taxon>Endopterygota</taxon>
        <taxon>Hymenoptera</taxon>
        <taxon>Apocrita</taxon>
        <taxon>Ichneumonoidea</taxon>
        <taxon>Braconidae</taxon>
        <taxon>Microgastrinae</taxon>
        <taxon>Cotesia</taxon>
    </lineage>
</organism>
<dbReference type="PROSITE" id="PS51747">
    <property type="entry name" value="CYT_DCMP_DEAMINASES_2"/>
    <property type="match status" value="1"/>
</dbReference>
<keyword evidence="1" id="KW-0378">Hydrolase</keyword>
<dbReference type="Pfam" id="PF00383">
    <property type="entry name" value="dCMP_cyt_deam_1"/>
    <property type="match status" value="1"/>
</dbReference>
<gene>
    <name evidence="4" type="ORF">KQX54_015793</name>
</gene>
<keyword evidence="5" id="KW-1185">Reference proteome</keyword>
<protein>
    <recommendedName>
        <fullName evidence="3">CMP/dCMP-type deaminase domain-containing protein</fullName>
    </recommendedName>
</protein>
<dbReference type="PANTHER" id="PTHR11079">
    <property type="entry name" value="CYTOSINE DEAMINASE FAMILY MEMBER"/>
    <property type="match status" value="1"/>
</dbReference>
<dbReference type="CDD" id="cd01285">
    <property type="entry name" value="nucleoside_deaminase"/>
    <property type="match status" value="1"/>
</dbReference>